<evidence type="ECO:0000313" key="3">
    <source>
        <dbReference type="Proteomes" id="UP000184330"/>
    </source>
</evidence>
<protein>
    <submittedName>
        <fullName evidence="2">Uncharacterized protein</fullName>
    </submittedName>
</protein>
<dbReference type="OrthoDB" id="191139at2759"/>
<feature type="compositionally biased region" description="Low complexity" evidence="1">
    <location>
        <begin position="538"/>
        <end position="553"/>
    </location>
</feature>
<gene>
    <name evidence="2" type="ORF">PAC_02223</name>
</gene>
<reference evidence="2 3" key="1">
    <citation type="submission" date="2016-03" db="EMBL/GenBank/DDBJ databases">
        <authorList>
            <person name="Ploux O."/>
        </authorList>
    </citation>
    <scope>NUCLEOTIDE SEQUENCE [LARGE SCALE GENOMIC DNA]</scope>
    <source>
        <strain evidence="2 3">UAMH 11012</strain>
    </source>
</reference>
<evidence type="ECO:0000313" key="2">
    <source>
        <dbReference type="EMBL" id="CZR52346.1"/>
    </source>
</evidence>
<proteinExistence type="predicted"/>
<accession>A0A1L7WHV9</accession>
<sequence>MTPDEAPVVSAETTMSEYRKEYREKQKEFMRPANRQRLREQFVGIIDVVVKPRSVDMKEFRGEEEEMRRDVEYLYANDGRAFDPTMNYPPSMIDNYGKDYALNARGIYYFNDYRPKLVTVGRKVWVPSFEDIDWEDRNNETRHKSEYAWEADAWADVFNKMRNDPCLEVDKHDYFTEMPKTHPVLCTLTGESTVVNRIPDATFGLATFSDSTSGSPVQTDELSRERLERLLLHRKCGLLGDPKWGESDLVFPFAVYEAKGWSGDCREARRQACQGGACYLDMLDNLARTPGPVGSAKVYQTKTSHQYQVFALTSFGAHWHLLVGYQRPRQVEEHAGTEGIFQRVWSARITNERAAWELLSLVDQIHLWAITEFRTFVTEHLKPWHKFCDDNYLLDWNSAYDVKPELKRMRTCSDGTGLLLPSWVKLLNDPIQRKVQARAQNSLAKALEKYHQQKGKGRCDIESGWHCGVDQCSTSKETYTSEAFLDHFRDLHHYPEDELTQIKRCLDEIGEIEREEKQREKQDGGNNKRCFVEEERLSCSSSDSSSGCIPGPSKRAKVA</sequence>
<dbReference type="AlphaFoldDB" id="A0A1L7WHV9"/>
<dbReference type="Proteomes" id="UP000184330">
    <property type="component" value="Unassembled WGS sequence"/>
</dbReference>
<dbReference type="STRING" id="576137.A0A1L7WHV9"/>
<feature type="region of interest" description="Disordered" evidence="1">
    <location>
        <begin position="536"/>
        <end position="559"/>
    </location>
</feature>
<name>A0A1L7WHV9_9HELO</name>
<evidence type="ECO:0000256" key="1">
    <source>
        <dbReference type="SAM" id="MobiDB-lite"/>
    </source>
</evidence>
<organism evidence="2 3">
    <name type="scientific">Phialocephala subalpina</name>
    <dbReference type="NCBI Taxonomy" id="576137"/>
    <lineage>
        <taxon>Eukaryota</taxon>
        <taxon>Fungi</taxon>
        <taxon>Dikarya</taxon>
        <taxon>Ascomycota</taxon>
        <taxon>Pezizomycotina</taxon>
        <taxon>Leotiomycetes</taxon>
        <taxon>Helotiales</taxon>
        <taxon>Mollisiaceae</taxon>
        <taxon>Phialocephala</taxon>
        <taxon>Phialocephala fortinii species complex</taxon>
    </lineage>
</organism>
<keyword evidence="3" id="KW-1185">Reference proteome</keyword>
<dbReference type="EMBL" id="FJOG01000002">
    <property type="protein sequence ID" value="CZR52346.1"/>
    <property type="molecule type" value="Genomic_DNA"/>
</dbReference>